<sequence length="214" mass="24104">MNGKLIVFEGVEGCGKTTQMQLCDEWLQSLSIPVITTREPGGTELGLHLRSLLLENTKDKAISATTELLLYAADRSQHVEQELLPNLKSGKIILCDRYIDSTIAYQGYGRNLDMNLIHQLNSIATSGLKSDLTLWLDLDVEQGMARKQKSGDKADRIEQEKIDFHRRVQKGYKEQAALSPERNIKIEAGLNKEDVQQQIQQILNSKLQEWGIGN</sequence>
<dbReference type="OrthoDB" id="9774907at2"/>
<dbReference type="PANTHER" id="PTHR10344">
    <property type="entry name" value="THYMIDYLATE KINASE"/>
    <property type="match status" value="1"/>
</dbReference>
<evidence type="ECO:0000256" key="3">
    <source>
        <dbReference type="ARBA" id="ARBA00017144"/>
    </source>
</evidence>
<evidence type="ECO:0000256" key="7">
    <source>
        <dbReference type="ARBA" id="ARBA00022777"/>
    </source>
</evidence>
<keyword evidence="5 11" id="KW-0545">Nucleotide biosynthesis</keyword>
<proteinExistence type="inferred from homology"/>
<evidence type="ECO:0000256" key="11">
    <source>
        <dbReference type="HAMAP-Rule" id="MF_00165"/>
    </source>
</evidence>
<evidence type="ECO:0000256" key="6">
    <source>
        <dbReference type="ARBA" id="ARBA00022741"/>
    </source>
</evidence>
<dbReference type="NCBIfam" id="TIGR00041">
    <property type="entry name" value="DTMP_kinase"/>
    <property type="match status" value="1"/>
</dbReference>
<dbReference type="GO" id="GO:0004798">
    <property type="term" value="F:dTMP kinase activity"/>
    <property type="evidence" value="ECO:0007669"/>
    <property type="project" value="UniProtKB-UniRule"/>
</dbReference>
<dbReference type="InterPro" id="IPR018095">
    <property type="entry name" value="Thymidylate_kin_CS"/>
</dbReference>
<reference evidence="13 14" key="1">
    <citation type="submission" date="2017-06" db="EMBL/GenBank/DDBJ databases">
        <title>Genome sequencing of cyanobaciteial culture collection at National Institute for Environmental Studies (NIES).</title>
        <authorList>
            <person name="Hirose Y."/>
            <person name="Shimura Y."/>
            <person name="Fujisawa T."/>
            <person name="Nakamura Y."/>
            <person name="Kawachi M."/>
        </authorList>
    </citation>
    <scope>NUCLEOTIDE SEQUENCE [LARGE SCALE GENOMIC DNA]</scope>
    <source>
        <strain evidence="13 14">NIES-267</strain>
    </source>
</reference>
<dbReference type="HAMAP" id="MF_00165">
    <property type="entry name" value="Thymidylate_kinase"/>
    <property type="match status" value="1"/>
</dbReference>
<keyword evidence="14" id="KW-1185">Reference proteome</keyword>
<dbReference type="InterPro" id="IPR018094">
    <property type="entry name" value="Thymidylate_kinase"/>
</dbReference>
<name>A0A1Z4M035_9CYAN</name>
<evidence type="ECO:0000256" key="8">
    <source>
        <dbReference type="ARBA" id="ARBA00022840"/>
    </source>
</evidence>
<dbReference type="EC" id="2.7.4.9" evidence="2 11"/>
<dbReference type="CDD" id="cd01672">
    <property type="entry name" value="TMPK"/>
    <property type="match status" value="1"/>
</dbReference>
<keyword evidence="7 11" id="KW-0418">Kinase</keyword>
<keyword evidence="8 11" id="KW-0067">ATP-binding</keyword>
<keyword evidence="6 11" id="KW-0547">Nucleotide-binding</keyword>
<dbReference type="GO" id="GO:0005524">
    <property type="term" value="F:ATP binding"/>
    <property type="evidence" value="ECO:0007669"/>
    <property type="project" value="UniProtKB-UniRule"/>
</dbReference>
<comment type="function">
    <text evidence="10 11">Phosphorylation of dTMP to form dTDP in both de novo and salvage pathways of dTTP synthesis.</text>
</comment>
<dbReference type="InterPro" id="IPR039430">
    <property type="entry name" value="Thymidylate_kin-like_dom"/>
</dbReference>
<evidence type="ECO:0000313" key="14">
    <source>
        <dbReference type="Proteomes" id="UP000218418"/>
    </source>
</evidence>
<evidence type="ECO:0000259" key="12">
    <source>
        <dbReference type="Pfam" id="PF02223"/>
    </source>
</evidence>
<dbReference type="SUPFAM" id="SSF52540">
    <property type="entry name" value="P-loop containing nucleoside triphosphate hydrolases"/>
    <property type="match status" value="1"/>
</dbReference>
<dbReference type="Proteomes" id="UP000218418">
    <property type="component" value="Chromosome"/>
</dbReference>
<comment type="similarity">
    <text evidence="1 11">Belongs to the thymidylate kinase family.</text>
</comment>
<keyword evidence="4 11" id="KW-0808">Transferase</keyword>
<dbReference type="GO" id="GO:0006227">
    <property type="term" value="P:dUDP biosynthetic process"/>
    <property type="evidence" value="ECO:0007669"/>
    <property type="project" value="TreeGrafter"/>
</dbReference>
<gene>
    <name evidence="11" type="primary">tmk</name>
    <name evidence="13" type="ORF">NIES267_62820</name>
</gene>
<dbReference type="AlphaFoldDB" id="A0A1Z4M035"/>
<organism evidence="13 14">
    <name type="scientific">Calothrix parasitica NIES-267</name>
    <dbReference type="NCBI Taxonomy" id="1973488"/>
    <lineage>
        <taxon>Bacteria</taxon>
        <taxon>Bacillati</taxon>
        <taxon>Cyanobacteriota</taxon>
        <taxon>Cyanophyceae</taxon>
        <taxon>Nostocales</taxon>
        <taxon>Calotrichaceae</taxon>
        <taxon>Calothrix</taxon>
    </lineage>
</organism>
<dbReference type="PANTHER" id="PTHR10344:SF4">
    <property type="entry name" value="UMP-CMP KINASE 2, MITOCHONDRIAL"/>
    <property type="match status" value="1"/>
</dbReference>
<evidence type="ECO:0000313" key="13">
    <source>
        <dbReference type="EMBL" id="BAY86771.1"/>
    </source>
</evidence>
<dbReference type="GO" id="GO:0006233">
    <property type="term" value="P:dTDP biosynthetic process"/>
    <property type="evidence" value="ECO:0007669"/>
    <property type="project" value="InterPro"/>
</dbReference>
<dbReference type="PROSITE" id="PS01331">
    <property type="entry name" value="THYMIDYLATE_KINASE"/>
    <property type="match status" value="1"/>
</dbReference>
<feature type="binding site" evidence="11">
    <location>
        <begin position="10"/>
        <end position="17"/>
    </location>
    <ligand>
        <name>ATP</name>
        <dbReference type="ChEBI" id="CHEBI:30616"/>
    </ligand>
</feature>
<feature type="domain" description="Thymidylate kinase-like" evidence="12">
    <location>
        <begin position="8"/>
        <end position="199"/>
    </location>
</feature>
<dbReference type="EMBL" id="AP018227">
    <property type="protein sequence ID" value="BAY86771.1"/>
    <property type="molecule type" value="Genomic_DNA"/>
</dbReference>
<evidence type="ECO:0000256" key="4">
    <source>
        <dbReference type="ARBA" id="ARBA00022679"/>
    </source>
</evidence>
<comment type="catalytic activity">
    <reaction evidence="9 11">
        <text>dTMP + ATP = dTDP + ADP</text>
        <dbReference type="Rhea" id="RHEA:13517"/>
        <dbReference type="ChEBI" id="CHEBI:30616"/>
        <dbReference type="ChEBI" id="CHEBI:58369"/>
        <dbReference type="ChEBI" id="CHEBI:63528"/>
        <dbReference type="ChEBI" id="CHEBI:456216"/>
        <dbReference type="EC" id="2.7.4.9"/>
    </reaction>
</comment>
<evidence type="ECO:0000256" key="5">
    <source>
        <dbReference type="ARBA" id="ARBA00022727"/>
    </source>
</evidence>
<dbReference type="GO" id="GO:0006235">
    <property type="term" value="P:dTTP biosynthetic process"/>
    <property type="evidence" value="ECO:0007669"/>
    <property type="project" value="UniProtKB-UniRule"/>
</dbReference>
<evidence type="ECO:0000256" key="9">
    <source>
        <dbReference type="ARBA" id="ARBA00048743"/>
    </source>
</evidence>
<dbReference type="GO" id="GO:0005829">
    <property type="term" value="C:cytosol"/>
    <property type="evidence" value="ECO:0007669"/>
    <property type="project" value="TreeGrafter"/>
</dbReference>
<dbReference type="InterPro" id="IPR027417">
    <property type="entry name" value="P-loop_NTPase"/>
</dbReference>
<dbReference type="Pfam" id="PF02223">
    <property type="entry name" value="Thymidylate_kin"/>
    <property type="match status" value="1"/>
</dbReference>
<evidence type="ECO:0000256" key="1">
    <source>
        <dbReference type="ARBA" id="ARBA00009776"/>
    </source>
</evidence>
<accession>A0A1Z4M035</accession>
<dbReference type="Gene3D" id="3.40.50.300">
    <property type="entry name" value="P-loop containing nucleotide triphosphate hydrolases"/>
    <property type="match status" value="1"/>
</dbReference>
<evidence type="ECO:0000256" key="10">
    <source>
        <dbReference type="ARBA" id="ARBA00057735"/>
    </source>
</evidence>
<evidence type="ECO:0000256" key="2">
    <source>
        <dbReference type="ARBA" id="ARBA00012980"/>
    </source>
</evidence>
<protein>
    <recommendedName>
        <fullName evidence="3 11">Thymidylate kinase</fullName>
        <ecNumber evidence="2 11">2.7.4.9</ecNumber>
    </recommendedName>
    <alternativeName>
        <fullName evidence="11">dTMP kinase</fullName>
    </alternativeName>
</protein>
<dbReference type="FunFam" id="3.40.50.300:FF:000225">
    <property type="entry name" value="Thymidylate kinase"/>
    <property type="match status" value="1"/>
</dbReference>